<protein>
    <recommendedName>
        <fullName evidence="10">ABC transmembrane type-1 domain-containing protein</fullName>
    </recommendedName>
</protein>
<feature type="domain" description="ABC transmembrane type-1" evidence="10">
    <location>
        <begin position="1"/>
        <end position="237"/>
    </location>
</feature>
<evidence type="ECO:0000256" key="2">
    <source>
        <dbReference type="ARBA" id="ARBA00009726"/>
    </source>
</evidence>
<comment type="subcellular location">
    <subcellularLocation>
        <location evidence="1">Membrane</location>
        <topology evidence="1">Multi-pass membrane protein</topology>
    </subcellularLocation>
</comment>
<keyword evidence="12" id="KW-1185">Reference proteome</keyword>
<dbReference type="GO" id="GO:0016020">
    <property type="term" value="C:membrane"/>
    <property type="evidence" value="ECO:0007669"/>
    <property type="project" value="UniProtKB-SubCell"/>
</dbReference>
<comment type="similarity">
    <text evidence="2">Belongs to the ABC transporter superfamily. ABCC family. Conjugate transporter (TC 3.A.1.208) subfamily.</text>
</comment>
<keyword evidence="6" id="KW-0067">ATP-binding</keyword>
<keyword evidence="7 9" id="KW-1133">Transmembrane helix</keyword>
<evidence type="ECO:0000256" key="7">
    <source>
        <dbReference type="ARBA" id="ARBA00022989"/>
    </source>
</evidence>
<dbReference type="Pfam" id="PF00664">
    <property type="entry name" value="ABC_membrane"/>
    <property type="match status" value="1"/>
</dbReference>
<evidence type="ECO:0000313" key="11">
    <source>
        <dbReference type="EMBL" id="RMX45017.1"/>
    </source>
</evidence>
<dbReference type="InterPro" id="IPR011527">
    <property type="entry name" value="ABC1_TM_dom"/>
</dbReference>
<evidence type="ECO:0000256" key="9">
    <source>
        <dbReference type="SAM" id="Phobius"/>
    </source>
</evidence>
<dbReference type="InterPro" id="IPR050173">
    <property type="entry name" value="ABC_transporter_C-like"/>
</dbReference>
<dbReference type="OrthoDB" id="6500128at2759"/>
<dbReference type="AlphaFoldDB" id="A0A3M6TUB9"/>
<name>A0A3M6TUB9_POCDA</name>
<accession>A0A3M6TUB9</accession>
<keyword evidence="5" id="KW-0547">Nucleotide-binding</keyword>
<evidence type="ECO:0000256" key="5">
    <source>
        <dbReference type="ARBA" id="ARBA00022741"/>
    </source>
</evidence>
<reference evidence="11 12" key="1">
    <citation type="journal article" date="2018" name="Sci. Rep.">
        <title>Comparative analysis of the Pocillopora damicornis genome highlights role of immune system in coral evolution.</title>
        <authorList>
            <person name="Cunning R."/>
            <person name="Bay R.A."/>
            <person name="Gillette P."/>
            <person name="Baker A.C."/>
            <person name="Traylor-Knowles N."/>
        </authorList>
    </citation>
    <scope>NUCLEOTIDE SEQUENCE [LARGE SCALE GENOMIC DNA]</scope>
    <source>
        <strain evidence="11">RSMAS</strain>
        <tissue evidence="11">Whole animal</tissue>
    </source>
</reference>
<sequence length="303" mass="34227">MAMGICGLISIIARNHFGFTCDVLGIGMSTALEGLIYQKFLHLDTKSLCGGKHVLQLNRPDLFKYTTGRVIDLVSNDVQRLKEIAVQLTLLSIVDFSIVMRIVTTLILHFFGWQGLMGVLCLRFLLPYFAVLAHIKATLHRRTAAVSDMRISLLNQVISGIRAIKTHTWEDKYREKIKRIRNDEINLIRKNGAVLSSVATLKYPSVPLAMLLSVITLVSTSRPLTPVQAFMLLYFINVARTCTCFYVPYGFLDANEAYGIEDFLLLRDLPKINHKNPMSGVANANQKIESNLKRTPPYRQENR</sequence>
<evidence type="ECO:0000256" key="4">
    <source>
        <dbReference type="ARBA" id="ARBA00022692"/>
    </source>
</evidence>
<evidence type="ECO:0000313" key="12">
    <source>
        <dbReference type="Proteomes" id="UP000275408"/>
    </source>
</evidence>
<dbReference type="PANTHER" id="PTHR24223">
    <property type="entry name" value="ATP-BINDING CASSETTE SUB-FAMILY C"/>
    <property type="match status" value="1"/>
</dbReference>
<dbReference type="GO" id="GO:0005524">
    <property type="term" value="F:ATP binding"/>
    <property type="evidence" value="ECO:0007669"/>
    <property type="project" value="UniProtKB-KW"/>
</dbReference>
<dbReference type="GO" id="GO:0140359">
    <property type="term" value="F:ABC-type transporter activity"/>
    <property type="evidence" value="ECO:0007669"/>
    <property type="project" value="InterPro"/>
</dbReference>
<dbReference type="EMBL" id="RCHS01002907">
    <property type="protein sequence ID" value="RMX45017.1"/>
    <property type="molecule type" value="Genomic_DNA"/>
</dbReference>
<evidence type="ECO:0000256" key="3">
    <source>
        <dbReference type="ARBA" id="ARBA00022448"/>
    </source>
</evidence>
<proteinExistence type="inferred from homology"/>
<dbReference type="PANTHER" id="PTHR24223:SF456">
    <property type="entry name" value="MULTIDRUG RESISTANCE-ASSOCIATED PROTEIN LETHAL(2)03659"/>
    <property type="match status" value="1"/>
</dbReference>
<dbReference type="PROSITE" id="PS50929">
    <property type="entry name" value="ABC_TM1F"/>
    <property type="match status" value="1"/>
</dbReference>
<evidence type="ECO:0000259" key="10">
    <source>
        <dbReference type="PROSITE" id="PS50929"/>
    </source>
</evidence>
<feature type="transmembrane region" description="Helical" evidence="9">
    <location>
        <begin position="116"/>
        <end position="135"/>
    </location>
</feature>
<gene>
    <name evidence="11" type="ORF">pdam_00025689</name>
</gene>
<organism evidence="11 12">
    <name type="scientific">Pocillopora damicornis</name>
    <name type="common">Cauliflower coral</name>
    <name type="synonym">Millepora damicornis</name>
    <dbReference type="NCBI Taxonomy" id="46731"/>
    <lineage>
        <taxon>Eukaryota</taxon>
        <taxon>Metazoa</taxon>
        <taxon>Cnidaria</taxon>
        <taxon>Anthozoa</taxon>
        <taxon>Hexacorallia</taxon>
        <taxon>Scleractinia</taxon>
        <taxon>Astrocoeniina</taxon>
        <taxon>Pocilloporidae</taxon>
        <taxon>Pocillopora</taxon>
    </lineage>
</organism>
<dbReference type="SUPFAM" id="SSF90123">
    <property type="entry name" value="ABC transporter transmembrane region"/>
    <property type="match status" value="1"/>
</dbReference>
<evidence type="ECO:0000256" key="8">
    <source>
        <dbReference type="ARBA" id="ARBA00023136"/>
    </source>
</evidence>
<keyword evidence="8 9" id="KW-0472">Membrane</keyword>
<dbReference type="Gene3D" id="1.20.1560.10">
    <property type="entry name" value="ABC transporter type 1, transmembrane domain"/>
    <property type="match status" value="1"/>
</dbReference>
<keyword evidence="4 9" id="KW-0812">Transmembrane</keyword>
<dbReference type="STRING" id="46731.A0A3M6TUB9"/>
<evidence type="ECO:0000256" key="1">
    <source>
        <dbReference type="ARBA" id="ARBA00004141"/>
    </source>
</evidence>
<evidence type="ECO:0000256" key="6">
    <source>
        <dbReference type="ARBA" id="ARBA00022840"/>
    </source>
</evidence>
<dbReference type="InterPro" id="IPR036640">
    <property type="entry name" value="ABC1_TM_sf"/>
</dbReference>
<comment type="caution">
    <text evidence="11">The sequence shown here is derived from an EMBL/GenBank/DDBJ whole genome shotgun (WGS) entry which is preliminary data.</text>
</comment>
<dbReference type="Proteomes" id="UP000275408">
    <property type="component" value="Unassembled WGS sequence"/>
</dbReference>
<keyword evidence="3" id="KW-0813">Transport</keyword>